<feature type="non-terminal residue" evidence="1">
    <location>
        <position position="1"/>
    </location>
</feature>
<sequence>TVESGWVIWDGQNNFDGWKIGQNYSSYVIENGKMVVTAGAQNATMRRADLSFKNVPINLDFSNYPILAMRSTLPVGGKGIGQGGAYTLDLVTKSGNINKAHVGELLSDNTNLIYYDIPSINAALGNGMVEANTFQIKVADIYNENLPTGQYTVYWIRTFKSIAEAKAFAEAEISAGN</sequence>
<reference evidence="1 2" key="2">
    <citation type="submission" date="2009-01" db="EMBL/GenBank/DDBJ databases">
        <title>Draft genome sequence of Bacteroides cellulosilyticus (DSM 14838).</title>
        <authorList>
            <person name="Sudarsanam P."/>
            <person name="Ley R."/>
            <person name="Guruge J."/>
            <person name="Turnbaugh P.J."/>
            <person name="Mahowald M."/>
            <person name="Liep D."/>
            <person name="Gordon J."/>
        </authorList>
    </citation>
    <scope>NUCLEOTIDE SEQUENCE [LARGE SCALE GENOMIC DNA]</scope>
    <source>
        <strain evidence="1 2">DSM 14838</strain>
    </source>
</reference>
<dbReference type="RefSeq" id="WP_007212187.1">
    <property type="nucleotide sequence ID" value="NZ_EQ973491.1"/>
</dbReference>
<proteinExistence type="predicted"/>
<dbReference type="HOGENOM" id="CLU_1513594_0_0_10"/>
<dbReference type="EMBL" id="ACCH01000199">
    <property type="protein sequence ID" value="EEF89558.1"/>
    <property type="molecule type" value="Genomic_DNA"/>
</dbReference>
<reference evidence="1 2" key="1">
    <citation type="submission" date="2008-12" db="EMBL/GenBank/DDBJ databases">
        <authorList>
            <person name="Fulton L."/>
            <person name="Clifton S."/>
            <person name="Fulton B."/>
            <person name="Xu J."/>
            <person name="Minx P."/>
            <person name="Pepin K.H."/>
            <person name="Johnson M."/>
            <person name="Bhonagiri V."/>
            <person name="Nash W.E."/>
            <person name="Mardis E.R."/>
            <person name="Wilson R.K."/>
        </authorList>
    </citation>
    <scope>NUCLEOTIDE SEQUENCE [LARGE SCALE GENOMIC DNA]</scope>
    <source>
        <strain evidence="1 2">DSM 14838</strain>
    </source>
</reference>
<evidence type="ECO:0000313" key="1">
    <source>
        <dbReference type="EMBL" id="EEF89558.1"/>
    </source>
</evidence>
<organism evidence="1 2">
    <name type="scientific">Bacteroides cellulosilyticus DSM 14838</name>
    <dbReference type="NCBI Taxonomy" id="537012"/>
    <lineage>
        <taxon>Bacteria</taxon>
        <taxon>Pseudomonadati</taxon>
        <taxon>Bacteroidota</taxon>
        <taxon>Bacteroidia</taxon>
        <taxon>Bacteroidales</taxon>
        <taxon>Bacteroidaceae</taxon>
        <taxon>Bacteroides</taxon>
    </lineage>
</organism>
<evidence type="ECO:0000313" key="2">
    <source>
        <dbReference type="Proteomes" id="UP000003711"/>
    </source>
</evidence>
<accession>E2NEV9</accession>
<dbReference type="Pfam" id="PF16351">
    <property type="entry name" value="DUF4979"/>
    <property type="match status" value="1"/>
</dbReference>
<gene>
    <name evidence="1" type="ORF">BACCELL_02829</name>
</gene>
<name>E2NEV9_9BACE</name>
<protein>
    <submittedName>
        <fullName evidence="1">Uncharacterized protein</fullName>
    </submittedName>
</protein>
<dbReference type="AlphaFoldDB" id="E2NEV9"/>
<dbReference type="InterPro" id="IPR032502">
    <property type="entry name" value="DUF4979"/>
</dbReference>
<comment type="caution">
    <text evidence="1">The sequence shown here is derived from an EMBL/GenBank/DDBJ whole genome shotgun (WGS) entry which is preliminary data.</text>
</comment>
<dbReference type="Proteomes" id="UP000003711">
    <property type="component" value="Unassembled WGS sequence"/>
</dbReference>